<evidence type="ECO:0000313" key="1">
    <source>
        <dbReference type="EMBL" id="WTY96580.1"/>
    </source>
</evidence>
<proteinExistence type="predicted"/>
<accession>A0AAU3GU93</accession>
<organism evidence="1">
    <name type="scientific">Streptomyces sp. NBC_01401</name>
    <dbReference type="NCBI Taxonomy" id="2903854"/>
    <lineage>
        <taxon>Bacteria</taxon>
        <taxon>Bacillati</taxon>
        <taxon>Actinomycetota</taxon>
        <taxon>Actinomycetes</taxon>
        <taxon>Kitasatosporales</taxon>
        <taxon>Streptomycetaceae</taxon>
        <taxon>Streptomyces</taxon>
    </lineage>
</organism>
<dbReference type="AlphaFoldDB" id="A0AAU3GU93"/>
<name>A0AAU3GU93_9ACTN</name>
<protein>
    <submittedName>
        <fullName evidence="1">Uncharacterized protein</fullName>
    </submittedName>
</protein>
<sequence length="52" mass="5553">MRSYEDLRAELAADAAAEDEAARAAWTAAHGPLDHQDAVYGCHGSHGSRSTR</sequence>
<reference evidence="1" key="1">
    <citation type="submission" date="2022-10" db="EMBL/GenBank/DDBJ databases">
        <title>The complete genomes of actinobacterial strains from the NBC collection.</title>
        <authorList>
            <person name="Joergensen T.S."/>
            <person name="Alvarez Arevalo M."/>
            <person name="Sterndorff E.B."/>
            <person name="Faurdal D."/>
            <person name="Vuksanovic O."/>
            <person name="Mourched A.-S."/>
            <person name="Charusanti P."/>
            <person name="Shaw S."/>
            <person name="Blin K."/>
            <person name="Weber T."/>
        </authorList>
    </citation>
    <scope>NUCLEOTIDE SEQUENCE</scope>
    <source>
        <strain evidence="1">NBC_01401</strain>
    </source>
</reference>
<gene>
    <name evidence="1" type="ORF">OG626_17570</name>
</gene>
<dbReference type="EMBL" id="CP109535">
    <property type="protein sequence ID" value="WTY96580.1"/>
    <property type="molecule type" value="Genomic_DNA"/>
</dbReference>